<proteinExistence type="predicted"/>
<dbReference type="EMBL" id="CP020474">
    <property type="protein sequence ID" value="ARE84997.1"/>
    <property type="molecule type" value="Genomic_DNA"/>
</dbReference>
<dbReference type="InterPro" id="IPR013783">
    <property type="entry name" value="Ig-like_fold"/>
</dbReference>
<keyword evidence="4" id="KW-1185">Reference proteome</keyword>
<sequence length="1312" mass="139532">MILFFAILAAFIAAPSGALAEPISSAIAIALAASSAGAGTFAAIAAGFGALGAFATRIIVGAGLSLLSQAFAKKPKVNGQGIQTEQTTTGDVTPAKFVVGTYAVEGHAVAPAYSRFKNNGILTYILEVSNVPVTGLTGRIVINGKYSDIEAPADSAGPFNEVFTGSGRRILTAFRQDDTDPTAWLWFYDGTQTTAAEPLVHYYEHHVDRPWTTDHVLRGTAYAVLEFALDPEIYQGLPSVRFEVQGIKLYDPRKDTTVGGSGAHRWDDPTTWEWTENPIVINYNVMRGITLPTGDIWGGRVDAEDLPLDNWFAAMNECDVDVGGRKQYVAGFEINVEEMEPVDVIEEMNRASFAQMSEFGGVFRVRVGAPAAPVLHVTDADFVITEGSVLTPFPAFDTVTNGITGTYVEPNDIWEGRDADLILNEDWVAEDGRQRVSSLGLPAVSVKAQAQQLLNAYLLDGRRFRTHQMTLPPSFALVEPLDSISFTSETFGYTSKMFEVIEVEDRPDTLLQVVTVREREAGDVAIKPELEVAAPLPTNGQTPPTPAVVALSVAAFDLSDDAGNARRPAILLTWTVDDAFPSIRNLRYEVRVRATQELIAEGIKPVEGGRVLVRGDLIAATEYEVRARYVADAPTAWSPWLSVTTPDLRMTGVDLDPALTTVTVPTGLALATVLVADALSRVSAVWGAVANAASYEVGVTTGGTETIFPAGGPAWSRDGVPGSVFSMRVRAVSAIGTKSAWSAAVGITAAVDTIPPAVPSGISAEGMFEGIWVKWTANTESDLSRYEIVERVSATAPGVSTVPTYITTTPQFISQNLTGGQTLNYWVRAVDTSGNKSGWSARVTATARAAGDVINQEALQGLIDATSFAAGLEPVTVVGSLPTVKSTELVAFGGKIYRWNGTAYVASVASTDVVGQFTAASIAAGAIGADQLAANAVRARNMAIGSFDNLNVDANFDDHSAWSNPAGVDWITTSAITSWGSTNLARLQGVGTTYTVSNSLFTIELNGEGEALYFRYFARIVAGTGNVYADLQLSRNPTFSGVNGTDYIFANIGAVSSTSITKVEGAINVPAGFKFARIRLIKGNNGTTNCYIGGVMVRRMNTGKLIVDGEIQSNHINTGSFAAAGLALFGDALQSDDFSAGSMGWQINKNGNAEFNSLIVRSSLVEGSVSDGGTALSTAAQHVAHNSVHCLTTLSSGDATPESMYTIGTFFEHRPAGTSAFDGRVVNTAFLLQERINFAGSWSAWANLYNSGYAIGGIGATYTQRHFVTNRIYNADSVQLRLLTAYDFPTGGLSTTQNCLRNAAISLRAVRR</sequence>
<dbReference type="RefSeq" id="WP_081508170.1">
    <property type="nucleotide sequence ID" value="NZ_CP020474.1"/>
</dbReference>
<dbReference type="PANTHER" id="PTHR36251:SF2">
    <property type="entry name" value="GIFSY-2 PROPHAGE HOST SPECIFICITY PROTEIN J, PHAGE LAMBDA"/>
    <property type="match status" value="1"/>
</dbReference>
<protein>
    <submittedName>
        <fullName evidence="3">Putative phage tail protein</fullName>
    </submittedName>
</protein>
<dbReference type="InterPro" id="IPR003961">
    <property type="entry name" value="FN3_dom"/>
</dbReference>
<reference evidence="3 4" key="1">
    <citation type="submission" date="2017-03" db="EMBL/GenBank/DDBJ databases">
        <title>Genome Sequence of Roseovarius mucosus strain SMR3 Isolated from a culture of the Diatom Skeletonema marinoi.</title>
        <authorList>
            <person name="Topel M."/>
            <person name="Pinder M."/>
            <person name="Johansson O.N."/>
            <person name="Kourtchenko O."/>
            <person name="Godhe A."/>
            <person name="Clarke A.K."/>
        </authorList>
    </citation>
    <scope>NUCLEOTIDE SEQUENCE [LARGE SCALE GENOMIC DNA]</scope>
    <source>
        <strain evidence="3 4">SMR3</strain>
    </source>
</reference>
<dbReference type="SUPFAM" id="SSF49265">
    <property type="entry name" value="Fibronectin type III"/>
    <property type="match status" value="1"/>
</dbReference>
<feature type="signal peptide" evidence="1">
    <location>
        <begin position="1"/>
        <end position="20"/>
    </location>
</feature>
<accession>A0A1V0RT92</accession>
<evidence type="ECO:0000256" key="1">
    <source>
        <dbReference type="SAM" id="SignalP"/>
    </source>
</evidence>
<dbReference type="InterPro" id="IPR032876">
    <property type="entry name" value="J_dom"/>
</dbReference>
<dbReference type="Proteomes" id="UP000192273">
    <property type="component" value="Chromosome"/>
</dbReference>
<dbReference type="Pfam" id="PF13550">
    <property type="entry name" value="Phage-tail_3"/>
    <property type="match status" value="1"/>
</dbReference>
<evidence type="ECO:0000313" key="3">
    <source>
        <dbReference type="EMBL" id="ARE84997.1"/>
    </source>
</evidence>
<feature type="chain" id="PRO_5013002228" evidence="1">
    <location>
        <begin position="21"/>
        <end position="1312"/>
    </location>
</feature>
<gene>
    <name evidence="3" type="ORF">ROSMUCSMR3_03543</name>
</gene>
<organism evidence="3 4">
    <name type="scientific">Roseovarius mucosus</name>
    <dbReference type="NCBI Taxonomy" id="215743"/>
    <lineage>
        <taxon>Bacteria</taxon>
        <taxon>Pseudomonadati</taxon>
        <taxon>Pseudomonadota</taxon>
        <taxon>Alphaproteobacteria</taxon>
        <taxon>Rhodobacterales</taxon>
        <taxon>Roseobacteraceae</taxon>
        <taxon>Roseovarius</taxon>
    </lineage>
</organism>
<dbReference type="PROSITE" id="PS50853">
    <property type="entry name" value="FN3"/>
    <property type="match status" value="1"/>
</dbReference>
<keyword evidence="1" id="KW-0732">Signal</keyword>
<dbReference type="InterPro" id="IPR053171">
    <property type="entry name" value="Viral_Tip_Attach_Protein"/>
</dbReference>
<evidence type="ECO:0000313" key="4">
    <source>
        <dbReference type="Proteomes" id="UP000192273"/>
    </source>
</evidence>
<dbReference type="KEGG" id="rmm:ROSMUCSMR3_03543"/>
<name>A0A1V0RT92_9RHOB</name>
<dbReference type="InterPro" id="IPR036116">
    <property type="entry name" value="FN3_sf"/>
</dbReference>
<dbReference type="OrthoDB" id="7822067at2"/>
<dbReference type="PANTHER" id="PTHR36251">
    <property type="entry name" value="FELS-1 PROPHAGE HOST SPECIFICITY PROTEIN-RELATED"/>
    <property type="match status" value="1"/>
</dbReference>
<dbReference type="Gene3D" id="2.60.40.10">
    <property type="entry name" value="Immunoglobulins"/>
    <property type="match status" value="1"/>
</dbReference>
<evidence type="ECO:0000259" key="2">
    <source>
        <dbReference type="PROSITE" id="PS50853"/>
    </source>
</evidence>
<feature type="domain" description="Fibronectin type-III" evidence="2">
    <location>
        <begin position="755"/>
        <end position="850"/>
    </location>
</feature>